<dbReference type="OrthoDB" id="196140at2759"/>
<keyword evidence="1" id="KW-0812">Transmembrane</keyword>
<comment type="caution">
    <text evidence="4">The sequence shown here is derived from an EMBL/GenBank/DDBJ whole genome shotgun (WGS) entry which is preliminary data.</text>
</comment>
<accession>A0A8H6T094</accession>
<dbReference type="Proteomes" id="UP000636479">
    <property type="component" value="Unassembled WGS sequence"/>
</dbReference>
<proteinExistence type="predicted"/>
<dbReference type="Pfam" id="PF10785">
    <property type="entry name" value="NADH-u_ox-rdase"/>
    <property type="match status" value="1"/>
</dbReference>
<name>A0A8H6T094_9AGAR</name>
<keyword evidence="1" id="KW-1133">Transmembrane helix</keyword>
<dbReference type="InterPro" id="IPR019721">
    <property type="entry name" value="NADH-UbQ_OxRdtase_su21_N"/>
</dbReference>
<dbReference type="InterPro" id="IPR024549">
    <property type="entry name" value="NADH-UbQ_OxRdtase_su21_C_fun"/>
</dbReference>
<organism evidence="4 5">
    <name type="scientific">Mycena indigotica</name>
    <dbReference type="NCBI Taxonomy" id="2126181"/>
    <lineage>
        <taxon>Eukaryota</taxon>
        <taxon>Fungi</taxon>
        <taxon>Dikarya</taxon>
        <taxon>Basidiomycota</taxon>
        <taxon>Agaricomycotina</taxon>
        <taxon>Agaricomycetes</taxon>
        <taxon>Agaricomycetidae</taxon>
        <taxon>Agaricales</taxon>
        <taxon>Marasmiineae</taxon>
        <taxon>Mycenaceae</taxon>
        <taxon>Mycena</taxon>
    </lineage>
</organism>
<protein>
    <submittedName>
        <fullName evidence="4">Uncharacterized protein</fullName>
    </submittedName>
</protein>
<dbReference type="RefSeq" id="XP_037223025.1">
    <property type="nucleotide sequence ID" value="XM_037360140.1"/>
</dbReference>
<feature type="transmembrane region" description="Helical" evidence="1">
    <location>
        <begin position="61"/>
        <end position="79"/>
    </location>
</feature>
<keyword evidence="5" id="KW-1185">Reference proteome</keyword>
<evidence type="ECO:0000256" key="1">
    <source>
        <dbReference type="SAM" id="Phobius"/>
    </source>
</evidence>
<dbReference type="AlphaFoldDB" id="A0A8H6T094"/>
<dbReference type="PANTHER" id="PTHR34062:SF1">
    <property type="entry name" value="NADH-UBIQUINONE OXIDOREDUCTASE 21KDA SUBUNIT N-TERMINAL DOMAIN-CONTAINING PROTEIN"/>
    <property type="match status" value="1"/>
</dbReference>
<sequence length="185" mass="21332">MAGIQERKHPYPLIDADPHTSRVIRYMRPSDYATWAAYTAGTPVAFYAWEKIDRTGFRMRPWLYTGGFLGFCAGFLIAYSRSTKRFWGWTENIREEKRDLDELSQLAREGKPLYGESSQPDWVKAVAHRNSQYAPLKFSLFPMLNLVNHPYHGKDPKSYGSPEEHAVLKNDDGVLTGDVLRTKRD</sequence>
<feature type="domain" description="NADH-ubiquinone oxidoreductase 21kDa subunit N-terminal" evidence="2">
    <location>
        <begin position="9"/>
        <end position="91"/>
    </location>
</feature>
<dbReference type="EMBL" id="JACAZF010000003">
    <property type="protein sequence ID" value="KAF7309575.1"/>
    <property type="molecule type" value="Genomic_DNA"/>
</dbReference>
<feature type="transmembrane region" description="Helical" evidence="1">
    <location>
        <begin position="32"/>
        <end position="49"/>
    </location>
</feature>
<evidence type="ECO:0000313" key="4">
    <source>
        <dbReference type="EMBL" id="KAF7309575.1"/>
    </source>
</evidence>
<dbReference type="InterPro" id="IPR053229">
    <property type="entry name" value="NADH-Q_oxidrdct_subunit"/>
</dbReference>
<evidence type="ECO:0000313" key="5">
    <source>
        <dbReference type="Proteomes" id="UP000636479"/>
    </source>
</evidence>
<dbReference type="PANTHER" id="PTHR34062">
    <property type="entry name" value="OXIDOREDUCTASE 21 KDA SUBUNIT, PUTATIVE (AFU_ORTHOLOGUE AFUA_4G04750)-RELATED"/>
    <property type="match status" value="1"/>
</dbReference>
<gene>
    <name evidence="4" type="ORF">MIND_00328500</name>
</gene>
<dbReference type="Pfam" id="PF12853">
    <property type="entry name" value="NADH_u_ox_C"/>
    <property type="match status" value="1"/>
</dbReference>
<evidence type="ECO:0000259" key="2">
    <source>
        <dbReference type="Pfam" id="PF10785"/>
    </source>
</evidence>
<reference evidence="4" key="1">
    <citation type="submission" date="2020-05" db="EMBL/GenBank/DDBJ databases">
        <title>Mycena genomes resolve the evolution of fungal bioluminescence.</title>
        <authorList>
            <person name="Tsai I.J."/>
        </authorList>
    </citation>
    <scope>NUCLEOTIDE SEQUENCE</scope>
    <source>
        <strain evidence="4">171206Taipei</strain>
    </source>
</reference>
<keyword evidence="1" id="KW-0472">Membrane</keyword>
<dbReference type="GeneID" id="59342656"/>
<evidence type="ECO:0000259" key="3">
    <source>
        <dbReference type="Pfam" id="PF12853"/>
    </source>
</evidence>
<feature type="domain" description="NADH-ubiquinone oxidoreductase 21kDa subunit C-terminal fungi" evidence="3">
    <location>
        <begin position="102"/>
        <end position="159"/>
    </location>
</feature>